<evidence type="ECO:0000313" key="1">
    <source>
        <dbReference type="EMBL" id="KAK3780467.1"/>
    </source>
</evidence>
<dbReference type="Proteomes" id="UP001283361">
    <property type="component" value="Unassembled WGS sequence"/>
</dbReference>
<keyword evidence="2" id="KW-1185">Reference proteome</keyword>
<sequence length="141" mass="15857">MRKNFKAANEGAAKIKKYAPTKETEFRKLFRNRFKDKNSKSPKLVGESSSIKRLLSAHTLCAWAVRTFEQVVYMVSEWVEPCTGQVKLLKKSSLIFPSNRDGSAPNRFMGDHAVPPAGLREKTGLCVRSAELTGPRDKNDK</sequence>
<proteinExistence type="predicted"/>
<protein>
    <submittedName>
        <fullName evidence="1">Uncharacterized protein</fullName>
    </submittedName>
</protein>
<evidence type="ECO:0000313" key="2">
    <source>
        <dbReference type="Proteomes" id="UP001283361"/>
    </source>
</evidence>
<dbReference type="EMBL" id="JAWDGP010002724">
    <property type="protein sequence ID" value="KAK3780467.1"/>
    <property type="molecule type" value="Genomic_DNA"/>
</dbReference>
<dbReference type="AlphaFoldDB" id="A0AAE1DRU9"/>
<name>A0AAE1DRU9_9GAST</name>
<reference evidence="1" key="1">
    <citation type="journal article" date="2023" name="G3 (Bethesda)">
        <title>A reference genome for the long-term kleptoplast-retaining sea slug Elysia crispata morphotype clarki.</title>
        <authorList>
            <person name="Eastman K.E."/>
            <person name="Pendleton A.L."/>
            <person name="Shaikh M.A."/>
            <person name="Suttiyut T."/>
            <person name="Ogas R."/>
            <person name="Tomko P."/>
            <person name="Gavelis G."/>
            <person name="Widhalm J.R."/>
            <person name="Wisecaver J.H."/>
        </authorList>
    </citation>
    <scope>NUCLEOTIDE SEQUENCE</scope>
    <source>
        <strain evidence="1">ECLA1</strain>
    </source>
</reference>
<organism evidence="1 2">
    <name type="scientific">Elysia crispata</name>
    <name type="common">lettuce slug</name>
    <dbReference type="NCBI Taxonomy" id="231223"/>
    <lineage>
        <taxon>Eukaryota</taxon>
        <taxon>Metazoa</taxon>
        <taxon>Spiralia</taxon>
        <taxon>Lophotrochozoa</taxon>
        <taxon>Mollusca</taxon>
        <taxon>Gastropoda</taxon>
        <taxon>Heterobranchia</taxon>
        <taxon>Euthyneura</taxon>
        <taxon>Panpulmonata</taxon>
        <taxon>Sacoglossa</taxon>
        <taxon>Placobranchoidea</taxon>
        <taxon>Plakobranchidae</taxon>
        <taxon>Elysia</taxon>
    </lineage>
</organism>
<gene>
    <name evidence="1" type="ORF">RRG08_024317</name>
</gene>
<accession>A0AAE1DRU9</accession>
<comment type="caution">
    <text evidence="1">The sequence shown here is derived from an EMBL/GenBank/DDBJ whole genome shotgun (WGS) entry which is preliminary data.</text>
</comment>